<evidence type="ECO:0000256" key="7">
    <source>
        <dbReference type="ARBA" id="ARBA00022989"/>
    </source>
</evidence>
<dbReference type="PANTHER" id="PTHR34182">
    <property type="entry name" value="PROTEIN-EXPORT MEMBRANE PROTEIN SECG"/>
    <property type="match status" value="1"/>
</dbReference>
<keyword evidence="8 10" id="KW-0811">Translocation</keyword>
<evidence type="ECO:0000256" key="11">
    <source>
        <dbReference type="SAM" id="MobiDB-lite"/>
    </source>
</evidence>
<keyword evidence="3 10" id="KW-0813">Transport</keyword>
<dbReference type="GO" id="GO:0009306">
    <property type="term" value="P:protein secretion"/>
    <property type="evidence" value="ECO:0007669"/>
    <property type="project" value="UniProtKB-UniRule"/>
</dbReference>
<evidence type="ECO:0000256" key="1">
    <source>
        <dbReference type="ARBA" id="ARBA00004651"/>
    </source>
</evidence>
<dbReference type="AlphaFoldDB" id="A0A7W5YG05"/>
<evidence type="ECO:0000256" key="4">
    <source>
        <dbReference type="ARBA" id="ARBA00022475"/>
    </source>
</evidence>
<keyword evidence="6 10" id="KW-0653">Protein transport</keyword>
<name>A0A7W5YG05_9BACT</name>
<dbReference type="GO" id="GO:0005886">
    <property type="term" value="C:plasma membrane"/>
    <property type="evidence" value="ECO:0007669"/>
    <property type="project" value="UniProtKB-SubCell"/>
</dbReference>
<accession>A0A7W5YG05</accession>
<dbReference type="GO" id="GO:0043952">
    <property type="term" value="P:protein transport by the Sec complex"/>
    <property type="evidence" value="ECO:0007669"/>
    <property type="project" value="TreeGrafter"/>
</dbReference>
<dbReference type="GO" id="GO:0065002">
    <property type="term" value="P:intracellular protein transmembrane transport"/>
    <property type="evidence" value="ECO:0007669"/>
    <property type="project" value="TreeGrafter"/>
</dbReference>
<evidence type="ECO:0000313" key="12">
    <source>
        <dbReference type="EMBL" id="MBB3702626.1"/>
    </source>
</evidence>
<dbReference type="RefSeq" id="WP_183695896.1">
    <property type="nucleotide sequence ID" value="NZ_JACICA010000004.1"/>
</dbReference>
<evidence type="ECO:0000256" key="6">
    <source>
        <dbReference type="ARBA" id="ARBA00022927"/>
    </source>
</evidence>
<evidence type="ECO:0000256" key="10">
    <source>
        <dbReference type="RuleBase" id="RU365087"/>
    </source>
</evidence>
<keyword evidence="5 10" id="KW-0812">Transmembrane</keyword>
<comment type="similarity">
    <text evidence="2 10">Belongs to the SecG family.</text>
</comment>
<dbReference type="NCBIfam" id="TIGR00810">
    <property type="entry name" value="secG"/>
    <property type="match status" value="1"/>
</dbReference>
<comment type="function">
    <text evidence="10">Involved in protein export. Participates in an early event of protein translocation.</text>
</comment>
<sequence>MYQVFVILAVIVAVLLTFIVLIQESKGGGLASNFSASNAIMGVRKTTDFVEKATWTLAALLVVLSVATVYVKPEASRASTVVTDMKVNMPELPTQQKGAAPAAPAQQAPAQK</sequence>
<evidence type="ECO:0000256" key="9">
    <source>
        <dbReference type="ARBA" id="ARBA00023136"/>
    </source>
</evidence>
<protein>
    <recommendedName>
        <fullName evidence="10">Protein-export membrane protein SecG</fullName>
    </recommendedName>
</protein>
<dbReference type="Proteomes" id="UP000541425">
    <property type="component" value="Unassembled WGS sequence"/>
</dbReference>
<evidence type="ECO:0000256" key="5">
    <source>
        <dbReference type="ARBA" id="ARBA00022692"/>
    </source>
</evidence>
<keyword evidence="4 10" id="KW-1003">Cell membrane</keyword>
<dbReference type="PRINTS" id="PR01651">
    <property type="entry name" value="SECGEXPORT"/>
</dbReference>
<evidence type="ECO:0000256" key="3">
    <source>
        <dbReference type="ARBA" id="ARBA00022448"/>
    </source>
</evidence>
<reference evidence="12 13" key="1">
    <citation type="submission" date="2020-08" db="EMBL/GenBank/DDBJ databases">
        <title>Genomic Encyclopedia of Type Strains, Phase IV (KMG-IV): sequencing the most valuable type-strain genomes for metagenomic binning, comparative biology and taxonomic classification.</title>
        <authorList>
            <person name="Goeker M."/>
        </authorList>
    </citation>
    <scope>NUCLEOTIDE SEQUENCE [LARGE SCALE GENOMIC DNA]</scope>
    <source>
        <strain evidence="12 13">DSM 22548</strain>
    </source>
</reference>
<comment type="caution">
    <text evidence="12">The sequence shown here is derived from an EMBL/GenBank/DDBJ whole genome shotgun (WGS) entry which is preliminary data.</text>
</comment>
<evidence type="ECO:0000256" key="2">
    <source>
        <dbReference type="ARBA" id="ARBA00008445"/>
    </source>
</evidence>
<keyword evidence="9 10" id="KW-0472">Membrane</keyword>
<dbReference type="GO" id="GO:0015450">
    <property type="term" value="F:protein-transporting ATPase activity"/>
    <property type="evidence" value="ECO:0007669"/>
    <property type="project" value="UniProtKB-UniRule"/>
</dbReference>
<feature type="compositionally biased region" description="Low complexity" evidence="11">
    <location>
        <begin position="99"/>
        <end position="112"/>
    </location>
</feature>
<dbReference type="PANTHER" id="PTHR34182:SF1">
    <property type="entry name" value="PROTEIN-EXPORT MEMBRANE PROTEIN SECG"/>
    <property type="match status" value="1"/>
</dbReference>
<organism evidence="12 13">
    <name type="scientific">Alloprevotella rava</name>
    <dbReference type="NCBI Taxonomy" id="671218"/>
    <lineage>
        <taxon>Bacteria</taxon>
        <taxon>Pseudomonadati</taxon>
        <taxon>Bacteroidota</taxon>
        <taxon>Bacteroidia</taxon>
        <taxon>Bacteroidales</taxon>
        <taxon>Prevotellaceae</taxon>
        <taxon>Alloprevotella</taxon>
    </lineage>
</organism>
<dbReference type="Pfam" id="PF03840">
    <property type="entry name" value="SecG"/>
    <property type="match status" value="1"/>
</dbReference>
<comment type="subcellular location">
    <subcellularLocation>
        <location evidence="1 10">Cell membrane</location>
        <topology evidence="1 10">Multi-pass membrane protein</topology>
    </subcellularLocation>
</comment>
<gene>
    <name evidence="12" type="ORF">FHS60_001089</name>
</gene>
<dbReference type="InterPro" id="IPR004692">
    <property type="entry name" value="SecG"/>
</dbReference>
<feature type="transmembrane region" description="Helical" evidence="10">
    <location>
        <begin position="55"/>
        <end position="71"/>
    </location>
</feature>
<comment type="caution">
    <text evidence="10">Lacks conserved residue(s) required for the propagation of feature annotation.</text>
</comment>
<evidence type="ECO:0000256" key="8">
    <source>
        <dbReference type="ARBA" id="ARBA00023010"/>
    </source>
</evidence>
<feature type="region of interest" description="Disordered" evidence="11">
    <location>
        <begin position="93"/>
        <end position="112"/>
    </location>
</feature>
<evidence type="ECO:0000313" key="13">
    <source>
        <dbReference type="Proteomes" id="UP000541425"/>
    </source>
</evidence>
<dbReference type="EMBL" id="JACICA010000004">
    <property type="protein sequence ID" value="MBB3702626.1"/>
    <property type="molecule type" value="Genomic_DNA"/>
</dbReference>
<keyword evidence="7 10" id="KW-1133">Transmembrane helix</keyword>
<proteinExistence type="inferred from homology"/>